<dbReference type="OrthoDB" id="2381757at2"/>
<keyword evidence="4" id="KW-0460">Magnesium</keyword>
<keyword evidence="3" id="KW-0479">Metal-binding</keyword>
<dbReference type="PANTHER" id="PTHR40029">
    <property type="match status" value="1"/>
</dbReference>
<evidence type="ECO:0000256" key="1">
    <source>
        <dbReference type="ARBA" id="ARBA00022516"/>
    </source>
</evidence>
<evidence type="ECO:0000256" key="4">
    <source>
        <dbReference type="ARBA" id="ARBA00022842"/>
    </source>
</evidence>
<dbReference type="NCBIfam" id="TIGR01768">
    <property type="entry name" value="GGGP-family"/>
    <property type="match status" value="1"/>
</dbReference>
<keyword evidence="6" id="KW-0594">Phospholipid biosynthesis</keyword>
<gene>
    <name evidence="9" type="ORF">GTO91_17200</name>
</gene>
<dbReference type="GO" id="GO:0120536">
    <property type="term" value="F:heptaprenylglyceryl phosphate synthase activity"/>
    <property type="evidence" value="ECO:0007669"/>
    <property type="project" value="UniProtKB-ARBA"/>
</dbReference>
<evidence type="ECO:0000313" key="10">
    <source>
        <dbReference type="Proteomes" id="UP000463470"/>
    </source>
</evidence>
<keyword evidence="7" id="KW-1208">Phospholipid metabolism</keyword>
<name>A0A845LES8_9FIRM</name>
<dbReference type="InterPro" id="IPR008205">
    <property type="entry name" value="GGGP_HepGP_synthase"/>
</dbReference>
<dbReference type="Proteomes" id="UP000463470">
    <property type="component" value="Unassembled WGS sequence"/>
</dbReference>
<reference evidence="9 10" key="1">
    <citation type="submission" date="2020-01" db="EMBL/GenBank/DDBJ databases">
        <title>Whole-genome sequence of Heliobacterium undosum DSM 13378.</title>
        <authorList>
            <person name="Kyndt J.A."/>
            <person name="Meyer T.E."/>
        </authorList>
    </citation>
    <scope>NUCLEOTIDE SEQUENCE [LARGE SCALE GENOMIC DNA]</scope>
    <source>
        <strain evidence="9 10">DSM 13378</strain>
    </source>
</reference>
<dbReference type="EMBL" id="WXEY01000040">
    <property type="protein sequence ID" value="MZP31431.1"/>
    <property type="molecule type" value="Genomic_DNA"/>
</dbReference>
<evidence type="ECO:0000256" key="3">
    <source>
        <dbReference type="ARBA" id="ARBA00022723"/>
    </source>
</evidence>
<dbReference type="GO" id="GO:0046474">
    <property type="term" value="P:glycerophospholipid biosynthetic process"/>
    <property type="evidence" value="ECO:0007669"/>
    <property type="project" value="TreeGrafter"/>
</dbReference>
<dbReference type="Gene3D" id="3.20.20.390">
    <property type="entry name" value="FMN-linked oxidoreductases"/>
    <property type="match status" value="1"/>
</dbReference>
<dbReference type="SUPFAM" id="SSF51395">
    <property type="entry name" value="FMN-linked oxidoreductases"/>
    <property type="match status" value="1"/>
</dbReference>
<comment type="caution">
    <text evidence="9">The sequence shown here is derived from an EMBL/GenBank/DDBJ whole genome shotgun (WGS) entry which is preliminary data.</text>
</comment>
<evidence type="ECO:0000256" key="7">
    <source>
        <dbReference type="ARBA" id="ARBA00023264"/>
    </source>
</evidence>
<evidence type="ECO:0000256" key="2">
    <source>
        <dbReference type="ARBA" id="ARBA00022679"/>
    </source>
</evidence>
<accession>A0A845LES8</accession>
<dbReference type="AlphaFoldDB" id="A0A845LES8"/>
<dbReference type="NCBIfam" id="NF003199">
    <property type="entry name" value="PRK04169.1-3"/>
    <property type="match status" value="1"/>
</dbReference>
<dbReference type="RefSeq" id="WP_161259946.1">
    <property type="nucleotide sequence ID" value="NZ_WXEY01000040.1"/>
</dbReference>
<dbReference type="InterPro" id="IPR039074">
    <property type="entry name" value="GGGP/HepGP_synthase_I"/>
</dbReference>
<evidence type="ECO:0000256" key="8">
    <source>
        <dbReference type="ARBA" id="ARBA00048318"/>
    </source>
</evidence>
<dbReference type="PANTHER" id="PTHR40029:SF2">
    <property type="entry name" value="HEPTAPRENYLGLYCERYL PHOSPHATE SYNTHASE"/>
    <property type="match status" value="1"/>
</dbReference>
<keyword evidence="10" id="KW-1185">Reference proteome</keyword>
<proteinExistence type="predicted"/>
<sequence length="230" mass="26011">MARIILKLDPDRQLDDERLRVILRSDVDAIVVGGTQGITPEKVKVLLDRLQGFPREIILEVTDARCAAEGAYQFWVPVVLNSRDPHWIIRAHARAIGQWKDPHVTDRLLPVGYIVLNEESAVASLTVADTTIDDEELIGLCMVGHYLFRFPLIYIEYSGKWGCMERLARIRGRIPQVPLVYGGGIRESWQARTVSSLVDTVVVGNMLYENHAQELESRLRVLCQAIRADV</sequence>
<keyword evidence="1" id="KW-0444">Lipid biosynthesis</keyword>
<evidence type="ECO:0000256" key="6">
    <source>
        <dbReference type="ARBA" id="ARBA00023209"/>
    </source>
</evidence>
<keyword evidence="2 9" id="KW-0808">Transferase</keyword>
<protein>
    <submittedName>
        <fullName evidence="9">Heptaprenylglyceryl phosphate synthase</fullName>
        <ecNumber evidence="9">2.5.1.n9</ecNumber>
    </submittedName>
</protein>
<comment type="catalytic activity">
    <reaction evidence="8">
        <text>sn-glycerol 1-phosphate + all-trans-heptaprenyl diphosphate = 3-heptaprenyl-sn-glycero-1-phosphate + diphosphate</text>
        <dbReference type="Rhea" id="RHEA:33495"/>
        <dbReference type="ChEBI" id="CHEBI:33019"/>
        <dbReference type="ChEBI" id="CHEBI:57685"/>
        <dbReference type="ChEBI" id="CHEBI:58206"/>
        <dbReference type="ChEBI" id="CHEBI:64781"/>
        <dbReference type="EC" id="2.5.1.n9"/>
    </reaction>
</comment>
<dbReference type="InterPro" id="IPR038597">
    <property type="entry name" value="GGGP/HepGP_synthase_sf"/>
</dbReference>
<evidence type="ECO:0000313" key="9">
    <source>
        <dbReference type="EMBL" id="MZP31431.1"/>
    </source>
</evidence>
<organism evidence="9 10">
    <name type="scientific">Heliomicrobium undosum</name>
    <dbReference type="NCBI Taxonomy" id="121734"/>
    <lineage>
        <taxon>Bacteria</taxon>
        <taxon>Bacillati</taxon>
        <taxon>Bacillota</taxon>
        <taxon>Clostridia</taxon>
        <taxon>Eubacteriales</taxon>
        <taxon>Heliobacteriaceae</taxon>
        <taxon>Heliomicrobium</taxon>
    </lineage>
</organism>
<dbReference type="GO" id="GO:0046872">
    <property type="term" value="F:metal ion binding"/>
    <property type="evidence" value="ECO:0007669"/>
    <property type="project" value="UniProtKB-KW"/>
</dbReference>
<evidence type="ECO:0000256" key="5">
    <source>
        <dbReference type="ARBA" id="ARBA00023098"/>
    </source>
</evidence>
<dbReference type="EC" id="2.5.1.n9" evidence="9"/>
<dbReference type="Pfam" id="PF01884">
    <property type="entry name" value="PcrB"/>
    <property type="match status" value="1"/>
</dbReference>
<keyword evidence="5" id="KW-0443">Lipid metabolism</keyword>